<gene>
    <name evidence="2" type="primary">LOC105847919</name>
</gene>
<protein>
    <submittedName>
        <fullName evidence="2">Uncharacterized protein LOC105847919 isoform X5</fullName>
    </submittedName>
</protein>
<sequence>MHPGYNSIDLLNLYNIAINKYSRSVNYIGIIIMPDNESQNDTYCKFDKKYTTLSISNGKDQLQLLSVETFHTKIRLFQFENVLINSVLFGQYYDYPSTSLFAYNVNLTSDVIVASLNFSIDGFFDSFNFNSLKVRVYLLVSQDNLFNNTFKSLKNMLYTYSKLYLKEQFVSFVMQPGYNCIDLLIFYNNAINNHFGFVNYIGIVVMPNDKLQTNVFCKAYNNRIKLGISYKKGYYGRGIYLDNVNWQIYLCKNQHATILQKSACYISKDYGVLWEEIDIRIGAILGHHILSQELYAMHRNQKLYLVFSSMLKKWLAVTNHEFKDIANDLNWTQLKTLEGDSDKVINFGKNQLMGNESGLFFRKSINDIWNQSFKWDF</sequence>
<dbReference type="GeneID" id="105847919"/>
<dbReference type="RefSeq" id="XP_065645589.1">
    <property type="nucleotide sequence ID" value="XM_065789517.1"/>
</dbReference>
<name>A0ABM4B9M4_HYDVU</name>
<organism evidence="1 2">
    <name type="scientific">Hydra vulgaris</name>
    <name type="common">Hydra</name>
    <name type="synonym">Hydra attenuata</name>
    <dbReference type="NCBI Taxonomy" id="6087"/>
    <lineage>
        <taxon>Eukaryota</taxon>
        <taxon>Metazoa</taxon>
        <taxon>Cnidaria</taxon>
        <taxon>Hydrozoa</taxon>
        <taxon>Hydroidolina</taxon>
        <taxon>Anthoathecata</taxon>
        <taxon>Aplanulata</taxon>
        <taxon>Hydridae</taxon>
        <taxon>Hydra</taxon>
    </lineage>
</organism>
<reference evidence="1" key="1">
    <citation type="submission" date="2025-05" db="UniProtKB">
        <authorList>
            <consortium name="RefSeq"/>
        </authorList>
    </citation>
    <scope>NUCLEOTIDE SEQUENCE [LARGE SCALE GENOMIC DNA]</scope>
</reference>
<dbReference type="Proteomes" id="UP001652625">
    <property type="component" value="Chromosome 02"/>
</dbReference>
<accession>A0ABM4B9M4</accession>
<keyword evidence="1" id="KW-1185">Reference proteome</keyword>
<proteinExistence type="predicted"/>
<reference evidence="2" key="2">
    <citation type="submission" date="2025-08" db="UniProtKB">
        <authorList>
            <consortium name="RefSeq"/>
        </authorList>
    </citation>
    <scope>IDENTIFICATION</scope>
</reference>
<evidence type="ECO:0000313" key="2">
    <source>
        <dbReference type="RefSeq" id="XP_065645589.1"/>
    </source>
</evidence>
<evidence type="ECO:0000313" key="1">
    <source>
        <dbReference type="Proteomes" id="UP001652625"/>
    </source>
</evidence>